<dbReference type="GO" id="GO:0032259">
    <property type="term" value="P:methylation"/>
    <property type="evidence" value="ECO:0007669"/>
    <property type="project" value="UniProtKB-KW"/>
</dbReference>
<evidence type="ECO:0000313" key="7">
    <source>
        <dbReference type="EMBL" id="MFD1912737.1"/>
    </source>
</evidence>
<dbReference type="PANTHER" id="PTHR24422:SF19">
    <property type="entry name" value="CHEMOTAXIS PROTEIN METHYLTRANSFERASE"/>
    <property type="match status" value="1"/>
</dbReference>
<dbReference type="GO" id="GO:0008168">
    <property type="term" value="F:methyltransferase activity"/>
    <property type="evidence" value="ECO:0007669"/>
    <property type="project" value="UniProtKB-KW"/>
</dbReference>
<dbReference type="PROSITE" id="PS50123">
    <property type="entry name" value="CHER"/>
    <property type="match status" value="1"/>
</dbReference>
<evidence type="ECO:0000256" key="3">
    <source>
        <dbReference type="ARBA" id="ARBA00022679"/>
    </source>
</evidence>
<dbReference type="InterPro" id="IPR022642">
    <property type="entry name" value="CheR_C"/>
</dbReference>
<dbReference type="SUPFAM" id="SSF47757">
    <property type="entry name" value="Chemotaxis receptor methyltransferase CheR, N-terminal domain"/>
    <property type="match status" value="1"/>
</dbReference>
<evidence type="ECO:0000256" key="5">
    <source>
        <dbReference type="PIRNR" id="PIRNR000410"/>
    </source>
</evidence>
<sequence>MSRAEFGRIAKLVYSESGIVLPDSKQPLVVSRLSKRLRVLGLGSFSDYVQLVEGAQGQDERGCMISALTTNVTRFLREIHHFEQLRQEVLPPLIAEARRGRRVRIWSAGCSTGEEPYSIAFTLLDACPEAARLDIKILATDIDPEVIATAQRGIYPAQALSPLPPATLGKYLQPRGAGQHEVTEAVRELLSFRVLNLLAQWPFRGPFDVIFCRNVVIYLDAETKETLWQRYASVLAPGGYLFIGHSERVSATAMGYFQTAGVTAYRRSGAGQPGPATAPH</sequence>
<dbReference type="EMBL" id="JBHUGH010000009">
    <property type="protein sequence ID" value="MFD1912737.1"/>
    <property type="molecule type" value="Genomic_DNA"/>
</dbReference>
<evidence type="ECO:0000256" key="4">
    <source>
        <dbReference type="ARBA" id="ARBA00022691"/>
    </source>
</evidence>
<dbReference type="SMART" id="SM00138">
    <property type="entry name" value="MeTrc"/>
    <property type="match status" value="1"/>
</dbReference>
<comment type="function">
    <text evidence="5">Methylation of the membrane-bound methyl-accepting chemotaxis proteins (MCP) to form gamma-glutamyl methyl ester residues in MCP.</text>
</comment>
<dbReference type="Pfam" id="PF03705">
    <property type="entry name" value="CheR_N"/>
    <property type="match status" value="1"/>
</dbReference>
<dbReference type="Pfam" id="PF01739">
    <property type="entry name" value="CheR"/>
    <property type="match status" value="1"/>
</dbReference>
<proteinExistence type="predicted"/>
<dbReference type="InterPro" id="IPR022641">
    <property type="entry name" value="CheR_N"/>
</dbReference>
<comment type="catalytic activity">
    <reaction evidence="1 5">
        <text>L-glutamyl-[protein] + S-adenosyl-L-methionine = [protein]-L-glutamate 5-O-methyl ester + S-adenosyl-L-homocysteine</text>
        <dbReference type="Rhea" id="RHEA:24452"/>
        <dbReference type="Rhea" id="RHEA-COMP:10208"/>
        <dbReference type="Rhea" id="RHEA-COMP:10311"/>
        <dbReference type="ChEBI" id="CHEBI:29973"/>
        <dbReference type="ChEBI" id="CHEBI:57856"/>
        <dbReference type="ChEBI" id="CHEBI:59789"/>
        <dbReference type="ChEBI" id="CHEBI:82795"/>
        <dbReference type="EC" id="2.1.1.80"/>
    </reaction>
</comment>
<dbReference type="CDD" id="cd02440">
    <property type="entry name" value="AdoMet_MTases"/>
    <property type="match status" value="1"/>
</dbReference>
<dbReference type="Gene3D" id="1.10.155.10">
    <property type="entry name" value="Chemotaxis receptor methyltransferase CheR, N-terminal domain"/>
    <property type="match status" value="1"/>
</dbReference>
<keyword evidence="4 5" id="KW-0949">S-adenosyl-L-methionine</keyword>
<feature type="domain" description="CheR-type methyltransferase" evidence="6">
    <location>
        <begin position="1"/>
        <end position="270"/>
    </location>
</feature>
<protein>
    <recommendedName>
        <fullName evidence="5">Chemotaxis protein methyltransferase</fullName>
        <ecNumber evidence="5">2.1.1.80</ecNumber>
    </recommendedName>
</protein>
<dbReference type="Proteomes" id="UP001597353">
    <property type="component" value="Unassembled WGS sequence"/>
</dbReference>
<dbReference type="InterPro" id="IPR029063">
    <property type="entry name" value="SAM-dependent_MTases_sf"/>
</dbReference>
<dbReference type="InterPro" id="IPR036804">
    <property type="entry name" value="CheR_N_sf"/>
</dbReference>
<evidence type="ECO:0000259" key="6">
    <source>
        <dbReference type="PROSITE" id="PS50123"/>
    </source>
</evidence>
<keyword evidence="3 5" id="KW-0808">Transferase</keyword>
<keyword evidence="2 5" id="KW-0489">Methyltransferase</keyword>
<dbReference type="PIRSF" id="PIRSF000410">
    <property type="entry name" value="CheR"/>
    <property type="match status" value="1"/>
</dbReference>
<accession>A0ABW4S5C2</accession>
<dbReference type="PRINTS" id="PR00996">
    <property type="entry name" value="CHERMTFRASE"/>
</dbReference>
<reference evidence="8" key="1">
    <citation type="journal article" date="2019" name="Int. J. Syst. Evol. Microbiol.">
        <title>The Global Catalogue of Microorganisms (GCM) 10K type strain sequencing project: providing services to taxonomists for standard genome sequencing and annotation.</title>
        <authorList>
            <consortium name="The Broad Institute Genomics Platform"/>
            <consortium name="The Broad Institute Genome Sequencing Center for Infectious Disease"/>
            <person name="Wu L."/>
            <person name="Ma J."/>
        </authorList>
    </citation>
    <scope>NUCLEOTIDE SEQUENCE [LARGE SCALE GENOMIC DNA]</scope>
    <source>
        <strain evidence="8">CGMCC 4.7242</strain>
    </source>
</reference>
<keyword evidence="8" id="KW-1185">Reference proteome</keyword>
<organism evidence="7 8">
    <name type="scientific">Halodurantibacterium flavum</name>
    <dbReference type="NCBI Taxonomy" id="1382802"/>
    <lineage>
        <taxon>Bacteria</taxon>
        <taxon>Pseudomonadati</taxon>
        <taxon>Pseudomonadota</taxon>
        <taxon>Alphaproteobacteria</taxon>
        <taxon>Rhodobacterales</taxon>
        <taxon>Paracoccaceae</taxon>
        <taxon>Halodurantibacterium</taxon>
    </lineage>
</organism>
<gene>
    <name evidence="7" type="ORF">ACFSGJ_11000</name>
</gene>
<dbReference type="SUPFAM" id="SSF53335">
    <property type="entry name" value="S-adenosyl-L-methionine-dependent methyltransferases"/>
    <property type="match status" value="1"/>
</dbReference>
<dbReference type="Gene3D" id="3.40.50.150">
    <property type="entry name" value="Vaccinia Virus protein VP39"/>
    <property type="match status" value="1"/>
</dbReference>
<dbReference type="InterPro" id="IPR050903">
    <property type="entry name" value="Bact_Chemotaxis_MeTrfase"/>
</dbReference>
<dbReference type="RefSeq" id="WP_390261487.1">
    <property type="nucleotide sequence ID" value="NZ_JBHUGH010000009.1"/>
</dbReference>
<dbReference type="InterPro" id="IPR026024">
    <property type="entry name" value="Chemotaxis_MeTrfase_CheR"/>
</dbReference>
<dbReference type="InterPro" id="IPR000780">
    <property type="entry name" value="CheR_MeTrfase"/>
</dbReference>
<dbReference type="PANTHER" id="PTHR24422">
    <property type="entry name" value="CHEMOTAXIS PROTEIN METHYLTRANSFERASE"/>
    <property type="match status" value="1"/>
</dbReference>
<evidence type="ECO:0000313" key="8">
    <source>
        <dbReference type="Proteomes" id="UP001597353"/>
    </source>
</evidence>
<evidence type="ECO:0000256" key="2">
    <source>
        <dbReference type="ARBA" id="ARBA00022603"/>
    </source>
</evidence>
<evidence type="ECO:0000256" key="1">
    <source>
        <dbReference type="ARBA" id="ARBA00001541"/>
    </source>
</evidence>
<dbReference type="EC" id="2.1.1.80" evidence="5"/>
<comment type="caution">
    <text evidence="7">The sequence shown here is derived from an EMBL/GenBank/DDBJ whole genome shotgun (WGS) entry which is preliminary data.</text>
</comment>
<name>A0ABW4S5C2_9RHOB</name>